<dbReference type="GeneID" id="85014414"/>
<evidence type="ECO:0000256" key="4">
    <source>
        <dbReference type="ARBA" id="ARBA00022989"/>
    </source>
</evidence>
<comment type="similarity">
    <text evidence="2 6">Belongs to the BI1 family.</text>
</comment>
<feature type="transmembrane region" description="Helical" evidence="6">
    <location>
        <begin position="94"/>
        <end position="115"/>
    </location>
</feature>
<evidence type="ECO:0008006" key="9">
    <source>
        <dbReference type="Google" id="ProtNLM"/>
    </source>
</evidence>
<dbReference type="GO" id="GO:0016020">
    <property type="term" value="C:membrane"/>
    <property type="evidence" value="ECO:0007669"/>
    <property type="project" value="UniProtKB-SubCell"/>
</dbReference>
<reference evidence="7 8" key="1">
    <citation type="submission" date="2020-08" db="EMBL/GenBank/DDBJ databases">
        <title>Genomic Encyclopedia of Type Strains, Phase IV (KMG-IV): sequencing the most valuable type-strain genomes for metagenomic binning, comparative biology and taxonomic classification.</title>
        <authorList>
            <person name="Goeker M."/>
        </authorList>
    </citation>
    <scope>NUCLEOTIDE SEQUENCE [LARGE SCALE GENOMIC DNA]</scope>
    <source>
        <strain evidence="7 8">DSM 17245</strain>
    </source>
</reference>
<keyword evidence="3 6" id="KW-0812">Transmembrane</keyword>
<evidence type="ECO:0000256" key="5">
    <source>
        <dbReference type="ARBA" id="ARBA00023136"/>
    </source>
</evidence>
<feature type="transmembrane region" description="Helical" evidence="6">
    <location>
        <begin position="121"/>
        <end position="143"/>
    </location>
</feature>
<feature type="transmembrane region" description="Helical" evidence="6">
    <location>
        <begin position="155"/>
        <end position="188"/>
    </location>
</feature>
<gene>
    <name evidence="7" type="ORF">HNQ46_000856</name>
</gene>
<dbReference type="Pfam" id="PF01027">
    <property type="entry name" value="Bax1-I"/>
    <property type="match status" value="1"/>
</dbReference>
<accession>A0A7W9W1W7</accession>
<dbReference type="RefSeq" id="WP_183683309.1">
    <property type="nucleotide sequence ID" value="NZ_JACHHH010000003.1"/>
</dbReference>
<comment type="subcellular location">
    <subcellularLocation>
        <location evidence="1">Membrane</location>
        <topology evidence="1">Multi-pass membrane protein</topology>
    </subcellularLocation>
</comment>
<proteinExistence type="inferred from homology"/>
<evidence type="ECO:0000256" key="3">
    <source>
        <dbReference type="ARBA" id="ARBA00022692"/>
    </source>
</evidence>
<feature type="transmembrane region" description="Helical" evidence="6">
    <location>
        <begin position="38"/>
        <end position="62"/>
    </location>
</feature>
<dbReference type="PANTHER" id="PTHR23291:SF50">
    <property type="entry name" value="PROTEIN LIFEGUARD 4"/>
    <property type="match status" value="1"/>
</dbReference>
<organism evidence="7 8">
    <name type="scientific">Oribacterium sinus</name>
    <dbReference type="NCBI Taxonomy" id="237576"/>
    <lineage>
        <taxon>Bacteria</taxon>
        <taxon>Bacillati</taxon>
        <taxon>Bacillota</taxon>
        <taxon>Clostridia</taxon>
        <taxon>Lachnospirales</taxon>
        <taxon>Lachnospiraceae</taxon>
        <taxon>Oribacterium</taxon>
    </lineage>
</organism>
<feature type="transmembrane region" description="Helical" evidence="6">
    <location>
        <begin position="68"/>
        <end position="87"/>
    </location>
</feature>
<dbReference type="PANTHER" id="PTHR23291">
    <property type="entry name" value="BAX INHIBITOR-RELATED"/>
    <property type="match status" value="1"/>
</dbReference>
<evidence type="ECO:0000313" key="7">
    <source>
        <dbReference type="EMBL" id="MBB6040893.1"/>
    </source>
</evidence>
<evidence type="ECO:0000313" key="8">
    <source>
        <dbReference type="Proteomes" id="UP000522163"/>
    </source>
</evidence>
<name>A0A7W9W1W7_9FIRM</name>
<keyword evidence="5 6" id="KW-0472">Membrane</keyword>
<comment type="caution">
    <text evidence="7">The sequence shown here is derived from an EMBL/GenBank/DDBJ whole genome shotgun (WGS) entry which is preliminary data.</text>
</comment>
<evidence type="ECO:0000256" key="2">
    <source>
        <dbReference type="ARBA" id="ARBA00010350"/>
    </source>
</evidence>
<dbReference type="AlphaFoldDB" id="A0A7W9W1W7"/>
<dbReference type="Proteomes" id="UP000522163">
    <property type="component" value="Unassembled WGS sequence"/>
</dbReference>
<dbReference type="InterPro" id="IPR006214">
    <property type="entry name" value="Bax_inhibitor_1-related"/>
</dbReference>
<evidence type="ECO:0000256" key="6">
    <source>
        <dbReference type="RuleBase" id="RU004379"/>
    </source>
</evidence>
<sequence>MENMNNMNNYENDNMQNWQQQEELPVYQRELSRRQYNVLIGVHLLYGLALTAFICMKLPYIMPQIYSVHPVAFTVGFFAICLFGGVIGKRENYILSFISYTIIVLAFGASLSFTLLLYPVYLIFIAAILTFVVVLTMTVAAVFMPDAFLSLGKVLFISLIGLVIAELTCVALGLFIPNFLLLIGIFIFSLYVGYDWARGQQYPSTPSYACYTALQLYMDIINLFIRILRLMGRRR</sequence>
<dbReference type="EMBL" id="JACHHH010000003">
    <property type="protein sequence ID" value="MBB6040893.1"/>
    <property type="molecule type" value="Genomic_DNA"/>
</dbReference>
<evidence type="ECO:0000256" key="1">
    <source>
        <dbReference type="ARBA" id="ARBA00004141"/>
    </source>
</evidence>
<protein>
    <recommendedName>
        <fullName evidence="9">Inhibitor of apoptosis-promoting Bax1</fullName>
    </recommendedName>
</protein>
<keyword evidence="4 6" id="KW-1133">Transmembrane helix</keyword>